<proteinExistence type="predicted"/>
<dbReference type="AlphaFoldDB" id="A0A1X1EJK9"/>
<protein>
    <recommendedName>
        <fullName evidence="3">Glycosyltransferase 2-like domain-containing protein</fullName>
    </recommendedName>
</protein>
<gene>
    <name evidence="1" type="ORF">HA50_21070</name>
</gene>
<evidence type="ECO:0000313" key="2">
    <source>
        <dbReference type="Proteomes" id="UP000193749"/>
    </source>
</evidence>
<accession>A0A1X1EJK9</accession>
<dbReference type="STRING" id="55209.HA50_21070"/>
<evidence type="ECO:0008006" key="3">
    <source>
        <dbReference type="Google" id="ProtNLM"/>
    </source>
</evidence>
<comment type="caution">
    <text evidence="1">The sequence shown here is derived from an EMBL/GenBank/DDBJ whole genome shotgun (WGS) entry which is preliminary data.</text>
</comment>
<reference evidence="1 2" key="1">
    <citation type="journal article" date="2017" name="Antonie Van Leeuwenhoek">
        <title>Phylogenomic resolution of the bacterial genus Pantoea and its relationship with Erwinia and Tatumella.</title>
        <authorList>
            <person name="Palmer M."/>
            <person name="Steenkamp E.T."/>
            <person name="Coetzee M.P."/>
            <person name="Chan W.Y."/>
            <person name="van Zyl E."/>
            <person name="De Maayer P."/>
            <person name="Coutinho T.A."/>
            <person name="Blom J."/>
            <person name="Smits T.H."/>
            <person name="Duffy B."/>
            <person name="Venter S.N."/>
        </authorList>
    </citation>
    <scope>NUCLEOTIDE SEQUENCE [LARGE SCALE GENOMIC DNA]</scope>
    <source>
        <strain evidence="1 2">LMG 2657</strain>
    </source>
</reference>
<sequence length="242" mass="27791">MCKTMLVVVLYDKTYKDSLTLNCLMNKEYTEADLLIINVGPKSLEFDKEFIHTLGFFVSDIYIKEVLDGAPIGDVYNSIVKESNDYERFIILDDDCKLSKGYLKKLDIYRTNDIDLQIPHISDRNHSEIHYPVINESVPMSNDGLIVNQYDRVKTIGVGLVIYRSLITKFRSLEMDVFSSDFKLHDVDSDFFDRLNLLKNKKIATGIQIAGTMGCLSSQKNDTYNKLSSVKRIYNRVLGVRN</sequence>
<keyword evidence="2" id="KW-1185">Reference proteome</keyword>
<organism evidence="1 2">
    <name type="scientific">Pantoea cypripedii</name>
    <name type="common">Pectobacterium cypripedii</name>
    <name type="synonym">Erwinia cypripedii</name>
    <dbReference type="NCBI Taxonomy" id="55209"/>
    <lineage>
        <taxon>Bacteria</taxon>
        <taxon>Pseudomonadati</taxon>
        <taxon>Pseudomonadota</taxon>
        <taxon>Gammaproteobacteria</taxon>
        <taxon>Enterobacterales</taxon>
        <taxon>Erwiniaceae</taxon>
        <taxon>Pantoea</taxon>
    </lineage>
</organism>
<name>A0A1X1EJK9_PANCY</name>
<dbReference type="Proteomes" id="UP000193749">
    <property type="component" value="Unassembled WGS sequence"/>
</dbReference>
<evidence type="ECO:0000313" key="1">
    <source>
        <dbReference type="EMBL" id="ORM89148.1"/>
    </source>
</evidence>
<dbReference type="EMBL" id="MLJI01000002">
    <property type="protein sequence ID" value="ORM89148.1"/>
    <property type="molecule type" value="Genomic_DNA"/>
</dbReference>